<feature type="domain" description="HTH tetR-type" evidence="5">
    <location>
        <begin position="11"/>
        <end position="69"/>
    </location>
</feature>
<dbReference type="PANTHER" id="PTHR30055:SF148">
    <property type="entry name" value="TETR-FAMILY TRANSCRIPTIONAL REGULATOR"/>
    <property type="match status" value="1"/>
</dbReference>
<evidence type="ECO:0000259" key="5">
    <source>
        <dbReference type="PROSITE" id="PS50977"/>
    </source>
</evidence>
<dbReference type="SUPFAM" id="SSF48498">
    <property type="entry name" value="Tetracyclin repressor-like, C-terminal domain"/>
    <property type="match status" value="1"/>
</dbReference>
<feature type="DNA-binding region" description="H-T-H motif" evidence="4">
    <location>
        <begin position="32"/>
        <end position="51"/>
    </location>
</feature>
<keyword evidence="2 4" id="KW-0238">DNA-binding</keyword>
<dbReference type="InterPro" id="IPR009057">
    <property type="entry name" value="Homeodomain-like_sf"/>
</dbReference>
<sequence length="185" mass="19958">MRVHTGRRRNDEARAAILTAATDLLAAGEPVTLGAIAGRAQVGKQTIYRWWPSKGAVVLEAMTERARSLAPTTSTGYLEGDLEAFIAATFAAAGTPEYTATLRGIVSEALRDEHAAAVLAEFTADRREQLYLIIERWLPDVAADLAVDQVYGVLWYRLLIGHAEVDEATGRQLAATIAAQLRAAP</sequence>
<keyword evidence="7" id="KW-1185">Reference proteome</keyword>
<keyword evidence="3" id="KW-0804">Transcription</keyword>
<gene>
    <name evidence="6" type="ORF">FHS23_002421</name>
</gene>
<dbReference type="Gene3D" id="1.10.10.60">
    <property type="entry name" value="Homeodomain-like"/>
    <property type="match status" value="1"/>
</dbReference>
<name>A0A839S0Q5_9PSEU</name>
<dbReference type="InterPro" id="IPR036271">
    <property type="entry name" value="Tet_transcr_reg_TetR-rel_C_sf"/>
</dbReference>
<dbReference type="AlphaFoldDB" id="A0A839S0Q5"/>
<reference evidence="6 7" key="1">
    <citation type="submission" date="2020-08" db="EMBL/GenBank/DDBJ databases">
        <title>Genomic Encyclopedia of Type Strains, Phase III (KMG-III): the genomes of soil and plant-associated and newly described type strains.</title>
        <authorList>
            <person name="Whitman W."/>
        </authorList>
    </citation>
    <scope>NUCLEOTIDE SEQUENCE [LARGE SCALE GENOMIC DNA]</scope>
    <source>
        <strain evidence="6 7">CECT 8577</strain>
    </source>
</reference>
<dbReference type="Pfam" id="PF00440">
    <property type="entry name" value="TetR_N"/>
    <property type="match status" value="1"/>
</dbReference>
<dbReference type="SUPFAM" id="SSF46689">
    <property type="entry name" value="Homeodomain-like"/>
    <property type="match status" value="1"/>
</dbReference>
<dbReference type="GO" id="GO:0000976">
    <property type="term" value="F:transcription cis-regulatory region binding"/>
    <property type="evidence" value="ECO:0007669"/>
    <property type="project" value="TreeGrafter"/>
</dbReference>
<dbReference type="InterPro" id="IPR001647">
    <property type="entry name" value="HTH_TetR"/>
</dbReference>
<evidence type="ECO:0000256" key="1">
    <source>
        <dbReference type="ARBA" id="ARBA00023015"/>
    </source>
</evidence>
<comment type="caution">
    <text evidence="6">The sequence shown here is derived from an EMBL/GenBank/DDBJ whole genome shotgun (WGS) entry which is preliminary data.</text>
</comment>
<dbReference type="Proteomes" id="UP000550714">
    <property type="component" value="Unassembled WGS sequence"/>
</dbReference>
<dbReference type="EMBL" id="JACHWU010000002">
    <property type="protein sequence ID" value="MBB3051398.1"/>
    <property type="molecule type" value="Genomic_DNA"/>
</dbReference>
<evidence type="ECO:0000313" key="6">
    <source>
        <dbReference type="EMBL" id="MBB3051398.1"/>
    </source>
</evidence>
<dbReference type="Gene3D" id="1.10.357.10">
    <property type="entry name" value="Tetracycline Repressor, domain 2"/>
    <property type="match status" value="1"/>
</dbReference>
<evidence type="ECO:0000313" key="7">
    <source>
        <dbReference type="Proteomes" id="UP000550714"/>
    </source>
</evidence>
<evidence type="ECO:0000256" key="2">
    <source>
        <dbReference type="ARBA" id="ARBA00023125"/>
    </source>
</evidence>
<keyword evidence="1" id="KW-0805">Transcription regulation</keyword>
<protein>
    <submittedName>
        <fullName evidence="6">AcrR family transcriptional regulator</fullName>
    </submittedName>
</protein>
<dbReference type="Pfam" id="PF16859">
    <property type="entry name" value="TetR_C_11"/>
    <property type="match status" value="1"/>
</dbReference>
<evidence type="ECO:0000256" key="3">
    <source>
        <dbReference type="ARBA" id="ARBA00023163"/>
    </source>
</evidence>
<evidence type="ECO:0000256" key="4">
    <source>
        <dbReference type="PROSITE-ProRule" id="PRU00335"/>
    </source>
</evidence>
<organism evidence="6 7">
    <name type="scientific">Prauserella isguenensis</name>
    <dbReference type="NCBI Taxonomy" id="1470180"/>
    <lineage>
        <taxon>Bacteria</taxon>
        <taxon>Bacillati</taxon>
        <taxon>Actinomycetota</taxon>
        <taxon>Actinomycetes</taxon>
        <taxon>Pseudonocardiales</taxon>
        <taxon>Pseudonocardiaceae</taxon>
        <taxon>Prauserella</taxon>
    </lineage>
</organism>
<dbReference type="RefSeq" id="WP_183653233.1">
    <property type="nucleotide sequence ID" value="NZ_JACHWU010000002.1"/>
</dbReference>
<dbReference type="GO" id="GO:0003700">
    <property type="term" value="F:DNA-binding transcription factor activity"/>
    <property type="evidence" value="ECO:0007669"/>
    <property type="project" value="TreeGrafter"/>
</dbReference>
<accession>A0A839S0Q5</accession>
<proteinExistence type="predicted"/>
<dbReference type="PANTHER" id="PTHR30055">
    <property type="entry name" value="HTH-TYPE TRANSCRIPTIONAL REGULATOR RUTR"/>
    <property type="match status" value="1"/>
</dbReference>
<dbReference type="PROSITE" id="PS50977">
    <property type="entry name" value="HTH_TETR_2"/>
    <property type="match status" value="1"/>
</dbReference>
<dbReference type="InterPro" id="IPR011075">
    <property type="entry name" value="TetR_C"/>
</dbReference>
<dbReference type="InterPro" id="IPR050109">
    <property type="entry name" value="HTH-type_TetR-like_transc_reg"/>
</dbReference>